<reference evidence="2" key="1">
    <citation type="submission" date="2020-11" db="EMBL/GenBank/DDBJ databases">
        <title>Sequencing the genomes of 1000 actinobacteria strains.</title>
        <authorList>
            <person name="Klenk H.-P."/>
        </authorList>
    </citation>
    <scope>NUCLEOTIDE SEQUENCE</scope>
    <source>
        <strain evidence="2">DSM 43175</strain>
    </source>
</reference>
<dbReference type="AlphaFoldDB" id="A0A931GK45"/>
<dbReference type="Proteomes" id="UP000614047">
    <property type="component" value="Unassembled WGS sequence"/>
</dbReference>
<dbReference type="PANTHER" id="PTHR43798:SF29">
    <property type="entry name" value="AB HYDROLASE-1 DOMAIN-CONTAINING PROTEIN"/>
    <property type="match status" value="1"/>
</dbReference>
<keyword evidence="3" id="KW-1185">Reference proteome</keyword>
<organism evidence="2 3">
    <name type="scientific">Actinomadura viridis</name>
    <dbReference type="NCBI Taxonomy" id="58110"/>
    <lineage>
        <taxon>Bacteria</taxon>
        <taxon>Bacillati</taxon>
        <taxon>Actinomycetota</taxon>
        <taxon>Actinomycetes</taxon>
        <taxon>Streptosporangiales</taxon>
        <taxon>Thermomonosporaceae</taxon>
        <taxon>Actinomadura</taxon>
    </lineage>
</organism>
<dbReference type="SUPFAM" id="SSF53474">
    <property type="entry name" value="alpha/beta-Hydrolases"/>
    <property type="match status" value="1"/>
</dbReference>
<dbReference type="Gene3D" id="3.40.50.1820">
    <property type="entry name" value="alpha/beta hydrolase"/>
    <property type="match status" value="1"/>
</dbReference>
<dbReference type="RefSeq" id="WP_197009074.1">
    <property type="nucleotide sequence ID" value="NZ_BAABES010000014.1"/>
</dbReference>
<dbReference type="InterPro" id="IPR029058">
    <property type="entry name" value="AB_hydrolase_fold"/>
</dbReference>
<name>A0A931GK45_9ACTN</name>
<gene>
    <name evidence="2" type="ORF">IW256_000129</name>
</gene>
<dbReference type="GO" id="GO:0003824">
    <property type="term" value="F:catalytic activity"/>
    <property type="evidence" value="ECO:0007669"/>
    <property type="project" value="UniProtKB-ARBA"/>
</dbReference>
<accession>A0A931GK45</accession>
<sequence length="227" mass="23770">MTTRSRETLLVPGMLCDPDLWSGVDVPGVSGVPVAITEPTITGMAEQVLAAADGPFTLVGLSLGAIVGFEVLRLAPERVTAFCAISTNSGAPTEAQLSGWSSMAERTERGEFDAVVRDILPAMFAEEGHDERFLGMAHRTGPDVFRAQLAAQATRVDGAAALGASPCPVLAVCGSADALCPVGFHRRIAGTAPGGRLRVIPGAGHLLPIERPRVLAHVLREWLDELS</sequence>
<feature type="domain" description="AB hydrolase-1" evidence="1">
    <location>
        <begin position="24"/>
        <end position="217"/>
    </location>
</feature>
<evidence type="ECO:0000313" key="3">
    <source>
        <dbReference type="Proteomes" id="UP000614047"/>
    </source>
</evidence>
<evidence type="ECO:0000313" key="2">
    <source>
        <dbReference type="EMBL" id="MBG6086016.1"/>
    </source>
</evidence>
<comment type="caution">
    <text evidence="2">The sequence shown here is derived from an EMBL/GenBank/DDBJ whole genome shotgun (WGS) entry which is preliminary data.</text>
</comment>
<proteinExistence type="predicted"/>
<dbReference type="PANTHER" id="PTHR43798">
    <property type="entry name" value="MONOACYLGLYCEROL LIPASE"/>
    <property type="match status" value="1"/>
</dbReference>
<dbReference type="Pfam" id="PF12697">
    <property type="entry name" value="Abhydrolase_6"/>
    <property type="match status" value="1"/>
</dbReference>
<dbReference type="InterPro" id="IPR050266">
    <property type="entry name" value="AB_hydrolase_sf"/>
</dbReference>
<evidence type="ECO:0000259" key="1">
    <source>
        <dbReference type="Pfam" id="PF12697"/>
    </source>
</evidence>
<protein>
    <submittedName>
        <fullName evidence="2">Pimeloyl-ACP methyl ester carboxylesterase</fullName>
    </submittedName>
</protein>
<dbReference type="InterPro" id="IPR000073">
    <property type="entry name" value="AB_hydrolase_1"/>
</dbReference>
<dbReference type="EMBL" id="JADOUA010000001">
    <property type="protein sequence ID" value="MBG6086016.1"/>
    <property type="molecule type" value="Genomic_DNA"/>
</dbReference>